<comment type="subcellular location">
    <subcellularLocation>
        <location evidence="1 9">Cell membrane</location>
        <topology evidence="1 9">Single-pass membrane protein</topology>
    </subcellularLocation>
</comment>
<protein>
    <recommendedName>
        <fullName evidence="9">Sec-independent protein translocase protein TatA</fullName>
    </recommendedName>
</protein>
<comment type="similarity">
    <text evidence="9">Belongs to the TatA/E family.</text>
</comment>
<keyword evidence="12" id="KW-1185">Reference proteome</keyword>
<keyword evidence="8 9" id="KW-0472">Membrane</keyword>
<feature type="compositionally biased region" description="Low complexity" evidence="10">
    <location>
        <begin position="68"/>
        <end position="90"/>
    </location>
</feature>
<accession>A0A2U8WRM2</accession>
<gene>
    <name evidence="9" type="primary">tatA</name>
    <name evidence="11" type="ORF">DK419_17255</name>
</gene>
<dbReference type="PANTHER" id="PTHR42982">
    <property type="entry name" value="SEC-INDEPENDENT PROTEIN TRANSLOCASE PROTEIN TATA"/>
    <property type="match status" value="1"/>
</dbReference>
<evidence type="ECO:0000256" key="1">
    <source>
        <dbReference type="ARBA" id="ARBA00004162"/>
    </source>
</evidence>
<name>A0A2U8WRM2_9HYPH</name>
<evidence type="ECO:0000256" key="3">
    <source>
        <dbReference type="ARBA" id="ARBA00022475"/>
    </source>
</evidence>
<dbReference type="Gene3D" id="1.20.5.3310">
    <property type="match status" value="1"/>
</dbReference>
<dbReference type="AlphaFoldDB" id="A0A2U8WRM2"/>
<evidence type="ECO:0000256" key="7">
    <source>
        <dbReference type="ARBA" id="ARBA00023010"/>
    </source>
</evidence>
<evidence type="ECO:0000313" key="12">
    <source>
        <dbReference type="Proteomes" id="UP000245444"/>
    </source>
</evidence>
<evidence type="ECO:0000256" key="10">
    <source>
        <dbReference type="SAM" id="MobiDB-lite"/>
    </source>
</evidence>
<organism evidence="11 12">
    <name type="scientific">Methylobacterium terrae</name>
    <dbReference type="NCBI Taxonomy" id="2202827"/>
    <lineage>
        <taxon>Bacteria</taxon>
        <taxon>Pseudomonadati</taxon>
        <taxon>Pseudomonadota</taxon>
        <taxon>Alphaproteobacteria</taxon>
        <taxon>Hyphomicrobiales</taxon>
        <taxon>Methylobacteriaceae</taxon>
        <taxon>Methylobacterium</taxon>
    </lineage>
</organism>
<evidence type="ECO:0000256" key="4">
    <source>
        <dbReference type="ARBA" id="ARBA00022692"/>
    </source>
</evidence>
<evidence type="ECO:0000256" key="2">
    <source>
        <dbReference type="ARBA" id="ARBA00022448"/>
    </source>
</evidence>
<keyword evidence="4 9" id="KW-0812">Transmembrane</keyword>
<keyword evidence="2 9" id="KW-0813">Transport</keyword>
<dbReference type="EMBL" id="CP029553">
    <property type="protein sequence ID" value="AWN47852.1"/>
    <property type="molecule type" value="Genomic_DNA"/>
</dbReference>
<keyword evidence="7 9" id="KW-0811">Translocation</keyword>
<dbReference type="InterPro" id="IPR006312">
    <property type="entry name" value="TatA/E"/>
</dbReference>
<dbReference type="Pfam" id="PF02416">
    <property type="entry name" value="TatA_B_E"/>
    <property type="match status" value="1"/>
</dbReference>
<dbReference type="GO" id="GO:0008320">
    <property type="term" value="F:protein transmembrane transporter activity"/>
    <property type="evidence" value="ECO:0007669"/>
    <property type="project" value="UniProtKB-UniRule"/>
</dbReference>
<proteinExistence type="inferred from homology"/>
<evidence type="ECO:0000256" key="5">
    <source>
        <dbReference type="ARBA" id="ARBA00022927"/>
    </source>
</evidence>
<comment type="function">
    <text evidence="9">Part of the twin-arginine translocation (Tat) system that transports large folded proteins containing a characteristic twin-arginine motif in their signal peptide across membranes. TatA could form the protein-conducting channel of the Tat system.</text>
</comment>
<feature type="transmembrane region" description="Helical" evidence="9">
    <location>
        <begin position="6"/>
        <end position="25"/>
    </location>
</feature>
<sequence length="119" mass="12539">MGGASIWHWIVVGVIVMLLFGRGKVSELMGDVAKGIKAFKKGMADEDQAPTTTAQVPHNPVVPVQVSPPVAPVQPVQQPVHAAPAHVPTAQMPPVTATEPVRPVPQHGEPLTNADRKVV</sequence>
<reference evidence="11 12" key="1">
    <citation type="submission" date="2018-05" db="EMBL/GenBank/DDBJ databases">
        <title>Complete Genome Sequence of Methylobacterium sp. 17Sr1-28.</title>
        <authorList>
            <person name="Srinivasan S."/>
        </authorList>
    </citation>
    <scope>NUCLEOTIDE SEQUENCE [LARGE SCALE GENOMIC DNA]</scope>
    <source>
        <strain evidence="11 12">17Sr1-28</strain>
    </source>
</reference>
<evidence type="ECO:0000256" key="8">
    <source>
        <dbReference type="ARBA" id="ARBA00023136"/>
    </source>
</evidence>
<evidence type="ECO:0000256" key="6">
    <source>
        <dbReference type="ARBA" id="ARBA00022989"/>
    </source>
</evidence>
<dbReference type="InterPro" id="IPR003369">
    <property type="entry name" value="TatA/B/E"/>
</dbReference>
<dbReference type="GO" id="GO:0043953">
    <property type="term" value="P:protein transport by the Tat complex"/>
    <property type="evidence" value="ECO:0007669"/>
    <property type="project" value="UniProtKB-UniRule"/>
</dbReference>
<keyword evidence="3 9" id="KW-1003">Cell membrane</keyword>
<dbReference type="HAMAP" id="MF_00236">
    <property type="entry name" value="TatA_E"/>
    <property type="match status" value="1"/>
</dbReference>
<evidence type="ECO:0000256" key="9">
    <source>
        <dbReference type="HAMAP-Rule" id="MF_00236"/>
    </source>
</evidence>
<dbReference type="PANTHER" id="PTHR42982:SF1">
    <property type="entry name" value="SEC-INDEPENDENT PROTEIN TRANSLOCASE PROTEIN TATA"/>
    <property type="match status" value="1"/>
</dbReference>
<dbReference type="GO" id="GO:0033281">
    <property type="term" value="C:TAT protein transport complex"/>
    <property type="evidence" value="ECO:0007669"/>
    <property type="project" value="UniProtKB-UniRule"/>
</dbReference>
<comment type="subunit">
    <text evidence="9">The Tat system comprises two distinct complexes: a TatABC complex, containing multiple copies of TatA, TatB and TatC subunits, and a separate TatA complex, containing only TatA subunits. Substrates initially bind to the TatABC complex, which probably triggers association of the separate TatA complex to form the active translocon.</text>
</comment>
<keyword evidence="6 9" id="KW-1133">Transmembrane helix</keyword>
<dbReference type="NCBIfam" id="TIGR01411">
    <property type="entry name" value="tatAE"/>
    <property type="match status" value="1"/>
</dbReference>
<dbReference type="NCBIfam" id="NF001940">
    <property type="entry name" value="PRK00720.1"/>
    <property type="match status" value="1"/>
</dbReference>
<keyword evidence="5 9" id="KW-0653">Protein transport</keyword>
<evidence type="ECO:0000313" key="11">
    <source>
        <dbReference type="EMBL" id="AWN47852.1"/>
    </source>
</evidence>
<dbReference type="Proteomes" id="UP000245444">
    <property type="component" value="Chromosome"/>
</dbReference>
<dbReference type="OrthoDB" id="7161179at2"/>
<feature type="region of interest" description="Disordered" evidence="10">
    <location>
        <begin position="68"/>
        <end position="119"/>
    </location>
</feature>
<dbReference type="KEGG" id="mtea:DK419_17255"/>